<dbReference type="GO" id="GO:0005524">
    <property type="term" value="F:ATP binding"/>
    <property type="evidence" value="ECO:0007669"/>
    <property type="project" value="UniProtKB-KW"/>
</dbReference>
<feature type="domain" description="AAA+ ATPase" evidence="4">
    <location>
        <begin position="52"/>
        <end position="193"/>
    </location>
</feature>
<gene>
    <name evidence="5" type="primary">ruvB_2</name>
    <name evidence="5" type="ORF">Mal4_23220</name>
</gene>
<reference evidence="5 6" key="1">
    <citation type="submission" date="2019-02" db="EMBL/GenBank/DDBJ databases">
        <title>Deep-cultivation of Planctomycetes and their phenomic and genomic characterization uncovers novel biology.</title>
        <authorList>
            <person name="Wiegand S."/>
            <person name="Jogler M."/>
            <person name="Boedeker C."/>
            <person name="Pinto D."/>
            <person name="Vollmers J."/>
            <person name="Rivas-Marin E."/>
            <person name="Kohn T."/>
            <person name="Peeters S.H."/>
            <person name="Heuer A."/>
            <person name="Rast P."/>
            <person name="Oberbeckmann S."/>
            <person name="Bunk B."/>
            <person name="Jeske O."/>
            <person name="Meyerdierks A."/>
            <person name="Storesund J.E."/>
            <person name="Kallscheuer N."/>
            <person name="Luecker S."/>
            <person name="Lage O.M."/>
            <person name="Pohl T."/>
            <person name="Merkel B.J."/>
            <person name="Hornburger P."/>
            <person name="Mueller R.-W."/>
            <person name="Bruemmer F."/>
            <person name="Labrenz M."/>
            <person name="Spormann A.M."/>
            <person name="Op den Camp H."/>
            <person name="Overmann J."/>
            <person name="Amann R."/>
            <person name="Jetten M.S.M."/>
            <person name="Mascher T."/>
            <person name="Medema M.H."/>
            <person name="Devos D.P."/>
            <person name="Kaster A.-K."/>
            <person name="Ovreas L."/>
            <person name="Rohde M."/>
            <person name="Galperin M.Y."/>
            <person name="Jogler C."/>
        </authorList>
    </citation>
    <scope>NUCLEOTIDE SEQUENCE [LARGE SCALE GENOMIC DNA]</scope>
    <source>
        <strain evidence="5 6">Mal4</strain>
    </source>
</reference>
<dbReference type="GO" id="GO:0003678">
    <property type="term" value="F:DNA helicase activity"/>
    <property type="evidence" value="ECO:0007669"/>
    <property type="project" value="UniProtKB-EC"/>
</dbReference>
<dbReference type="PIRSF" id="PIRSF002849">
    <property type="entry name" value="AAA_ATPase_chaperone_MoxR_prd"/>
    <property type="match status" value="1"/>
</dbReference>
<dbReference type="InterPro" id="IPR003593">
    <property type="entry name" value="AAA+_ATPase"/>
</dbReference>
<keyword evidence="5" id="KW-0378">Hydrolase</keyword>
<keyword evidence="6" id="KW-1185">Reference proteome</keyword>
<dbReference type="InterPro" id="IPR050764">
    <property type="entry name" value="CbbQ/NirQ/NorQ/GpvN"/>
</dbReference>
<dbReference type="GO" id="GO:0016887">
    <property type="term" value="F:ATP hydrolysis activity"/>
    <property type="evidence" value="ECO:0007669"/>
    <property type="project" value="InterPro"/>
</dbReference>
<evidence type="ECO:0000313" key="5">
    <source>
        <dbReference type="EMBL" id="QDU38002.1"/>
    </source>
</evidence>
<dbReference type="PANTHER" id="PTHR42759:SF5">
    <property type="entry name" value="METHANOL DEHYDROGENASE REGULATOR"/>
    <property type="match status" value="1"/>
</dbReference>
<evidence type="ECO:0000313" key="6">
    <source>
        <dbReference type="Proteomes" id="UP000320496"/>
    </source>
</evidence>
<name>A0A517Z672_9PLAN</name>
<dbReference type="FunFam" id="3.40.50.300:FF:000640">
    <property type="entry name" value="MoxR family ATPase"/>
    <property type="match status" value="1"/>
</dbReference>
<evidence type="ECO:0000256" key="1">
    <source>
        <dbReference type="ARBA" id="ARBA00022741"/>
    </source>
</evidence>
<dbReference type="Proteomes" id="UP000320496">
    <property type="component" value="Chromosome"/>
</dbReference>
<dbReference type="InterPro" id="IPR027417">
    <property type="entry name" value="P-loop_NTPase"/>
</dbReference>
<dbReference type="SUPFAM" id="SSF52540">
    <property type="entry name" value="P-loop containing nucleoside triphosphate hydrolases"/>
    <property type="match status" value="1"/>
</dbReference>
<dbReference type="AlphaFoldDB" id="A0A517Z672"/>
<dbReference type="KEGG" id="mri:Mal4_23220"/>
<accession>A0A517Z672</accession>
<dbReference type="SMART" id="SM00382">
    <property type="entry name" value="AAA"/>
    <property type="match status" value="1"/>
</dbReference>
<dbReference type="EMBL" id="CP036275">
    <property type="protein sequence ID" value="QDU38002.1"/>
    <property type="molecule type" value="Genomic_DNA"/>
</dbReference>
<evidence type="ECO:0000259" key="4">
    <source>
        <dbReference type="SMART" id="SM00382"/>
    </source>
</evidence>
<evidence type="ECO:0000256" key="2">
    <source>
        <dbReference type="ARBA" id="ARBA00022840"/>
    </source>
</evidence>
<keyword evidence="2" id="KW-0067">ATP-binding</keyword>
<dbReference type="Gene3D" id="3.40.50.300">
    <property type="entry name" value="P-loop containing nucleotide triphosphate hydrolases"/>
    <property type="match status" value="1"/>
</dbReference>
<proteinExistence type="inferred from homology"/>
<comment type="similarity">
    <text evidence="3">Belongs to the MoxR family.</text>
</comment>
<dbReference type="Pfam" id="PF07726">
    <property type="entry name" value="AAA_3"/>
    <property type="match status" value="1"/>
</dbReference>
<protein>
    <submittedName>
        <fullName evidence="5">Holliday junction ATP-dependent DNA helicase RuvB</fullName>
        <ecNumber evidence="5">3.6.4.12</ecNumber>
    </submittedName>
</protein>
<dbReference type="EC" id="3.6.4.12" evidence="5"/>
<dbReference type="Pfam" id="PF17863">
    <property type="entry name" value="AAA_lid_2"/>
    <property type="match status" value="1"/>
</dbReference>
<sequence length="332" mass="36652">MQQTVERDSALSTEGDAIEPLTDAVNVIRRRLNRVLRGKEEAIELVLACLLARGHLLLEDKPGLGKTTLAKALAQSIGGTFARVQCTPDLLPGDVTGFNVYNQRTQQFEFRSGPVFSDVLLADEINRATPRTQSSLLEAMAERQVTVDTVQHTLSRRFFVIATQNPVDEHGTYPLPEAQLDRFAMKLSLGYPGREDERLMLQDALITSDESSVADEEPVLEAGQLDALQHAVAQIHVDAKIHDYLLDVGEATRRHKQVILGISPRGLLTWQRIAQAHAFLEGRQFVVPDDLQQTARPVLSVRLGVEHGNALPIVAELLEEVPVPAYQAPARS</sequence>
<keyword evidence="5" id="KW-0347">Helicase</keyword>
<dbReference type="PANTHER" id="PTHR42759">
    <property type="entry name" value="MOXR FAMILY PROTEIN"/>
    <property type="match status" value="1"/>
</dbReference>
<dbReference type="InterPro" id="IPR011703">
    <property type="entry name" value="ATPase_AAA-3"/>
</dbReference>
<organism evidence="5 6">
    <name type="scientific">Maioricimonas rarisocia</name>
    <dbReference type="NCBI Taxonomy" id="2528026"/>
    <lineage>
        <taxon>Bacteria</taxon>
        <taxon>Pseudomonadati</taxon>
        <taxon>Planctomycetota</taxon>
        <taxon>Planctomycetia</taxon>
        <taxon>Planctomycetales</taxon>
        <taxon>Planctomycetaceae</taxon>
        <taxon>Maioricimonas</taxon>
    </lineage>
</organism>
<dbReference type="RefSeq" id="WP_145369330.1">
    <property type="nucleotide sequence ID" value="NZ_CP036275.1"/>
</dbReference>
<keyword evidence="1" id="KW-0547">Nucleotide-binding</keyword>
<dbReference type="OrthoDB" id="9808397at2"/>
<dbReference type="Gene3D" id="1.10.8.80">
    <property type="entry name" value="Magnesium chelatase subunit I, C-Terminal domain"/>
    <property type="match status" value="1"/>
</dbReference>
<dbReference type="InterPro" id="IPR041628">
    <property type="entry name" value="ChlI/MoxR_AAA_lid"/>
</dbReference>
<evidence type="ECO:0000256" key="3">
    <source>
        <dbReference type="ARBA" id="ARBA00061607"/>
    </source>
</evidence>
<dbReference type="CDD" id="cd00009">
    <property type="entry name" value="AAA"/>
    <property type="match status" value="1"/>
</dbReference>